<evidence type="ECO:0000313" key="2">
    <source>
        <dbReference type="Proteomes" id="UP000799444"/>
    </source>
</evidence>
<dbReference type="Pfam" id="PF14273">
    <property type="entry name" value="DUF4360"/>
    <property type="match status" value="1"/>
</dbReference>
<accession>A0A9P4QLH3</accession>
<dbReference type="Proteomes" id="UP000799444">
    <property type="component" value="Unassembled WGS sequence"/>
</dbReference>
<evidence type="ECO:0000313" key="1">
    <source>
        <dbReference type="EMBL" id="KAF2726922.1"/>
    </source>
</evidence>
<proteinExistence type="predicted"/>
<gene>
    <name evidence="1" type="ORF">EJ04DRAFT_529860</name>
</gene>
<protein>
    <submittedName>
        <fullName evidence="1">Uncharacterized protein</fullName>
    </submittedName>
</protein>
<dbReference type="OrthoDB" id="3759689at2759"/>
<dbReference type="AlphaFoldDB" id="A0A9P4QLH3"/>
<dbReference type="EMBL" id="ML996372">
    <property type="protein sequence ID" value="KAF2726922.1"/>
    <property type="molecule type" value="Genomic_DNA"/>
</dbReference>
<reference evidence="1" key="1">
    <citation type="journal article" date="2020" name="Stud. Mycol.">
        <title>101 Dothideomycetes genomes: a test case for predicting lifestyles and emergence of pathogens.</title>
        <authorList>
            <person name="Haridas S."/>
            <person name="Albert R."/>
            <person name="Binder M."/>
            <person name="Bloem J."/>
            <person name="Labutti K."/>
            <person name="Salamov A."/>
            <person name="Andreopoulos B."/>
            <person name="Baker S."/>
            <person name="Barry K."/>
            <person name="Bills G."/>
            <person name="Bluhm B."/>
            <person name="Cannon C."/>
            <person name="Castanera R."/>
            <person name="Culley D."/>
            <person name="Daum C."/>
            <person name="Ezra D."/>
            <person name="Gonzalez J."/>
            <person name="Henrissat B."/>
            <person name="Kuo A."/>
            <person name="Liang C."/>
            <person name="Lipzen A."/>
            <person name="Lutzoni F."/>
            <person name="Magnuson J."/>
            <person name="Mondo S."/>
            <person name="Nolan M."/>
            <person name="Ohm R."/>
            <person name="Pangilinan J."/>
            <person name="Park H.-J."/>
            <person name="Ramirez L."/>
            <person name="Alfaro M."/>
            <person name="Sun H."/>
            <person name="Tritt A."/>
            <person name="Yoshinaga Y."/>
            <person name="Zwiers L.-H."/>
            <person name="Turgeon B."/>
            <person name="Goodwin S."/>
            <person name="Spatafora J."/>
            <person name="Crous P."/>
            <person name="Grigoriev I."/>
        </authorList>
    </citation>
    <scope>NUCLEOTIDE SEQUENCE</scope>
    <source>
        <strain evidence="1">CBS 125425</strain>
    </source>
</reference>
<comment type="caution">
    <text evidence="1">The sequence shown here is derived from an EMBL/GenBank/DDBJ whole genome shotgun (WGS) entry which is preliminary data.</text>
</comment>
<organism evidence="1 2">
    <name type="scientific">Polyplosphaeria fusca</name>
    <dbReference type="NCBI Taxonomy" id="682080"/>
    <lineage>
        <taxon>Eukaryota</taxon>
        <taxon>Fungi</taxon>
        <taxon>Dikarya</taxon>
        <taxon>Ascomycota</taxon>
        <taxon>Pezizomycotina</taxon>
        <taxon>Dothideomycetes</taxon>
        <taxon>Pleosporomycetidae</taxon>
        <taxon>Pleosporales</taxon>
        <taxon>Tetraplosphaeriaceae</taxon>
        <taxon>Polyplosphaeria</taxon>
    </lineage>
</organism>
<dbReference type="InterPro" id="IPR025649">
    <property type="entry name" value="DUF4360"/>
</dbReference>
<sequence>MNQITEEWGNATLTTKCAVHMHFAPPLFLIISPRFSDKMKSLTSHLFLLFATVALAQDGPVPQPKLVNTTYYGSACPEGGLEATLGPLNTTTNIAPLTFTLSNFLPGLGSFGSSLRMCDITTSIAVDLGWKVNVNARGTTARGNADVPQNATMFLRGTYQFAARAEIQSVGMLDVIGPLSGQFAKRLEPVDDTQGVVGPCMGGEMYIEYQARAVDDMSRKFPRGVAANNTAWTLTTDVEVSWC</sequence>
<keyword evidence="2" id="KW-1185">Reference proteome</keyword>
<name>A0A9P4QLH3_9PLEO</name>